<dbReference type="Proteomes" id="UP000887579">
    <property type="component" value="Unplaced"/>
</dbReference>
<name>A0AC34G4A7_9BILA</name>
<dbReference type="WBParaSite" id="ES5_v2.g24249.t1">
    <property type="protein sequence ID" value="ES5_v2.g24249.t1"/>
    <property type="gene ID" value="ES5_v2.g24249"/>
</dbReference>
<accession>A0AC34G4A7</accession>
<organism evidence="1 2">
    <name type="scientific">Panagrolaimus sp. ES5</name>
    <dbReference type="NCBI Taxonomy" id="591445"/>
    <lineage>
        <taxon>Eukaryota</taxon>
        <taxon>Metazoa</taxon>
        <taxon>Ecdysozoa</taxon>
        <taxon>Nematoda</taxon>
        <taxon>Chromadorea</taxon>
        <taxon>Rhabditida</taxon>
        <taxon>Tylenchina</taxon>
        <taxon>Panagrolaimomorpha</taxon>
        <taxon>Panagrolaimoidea</taxon>
        <taxon>Panagrolaimidae</taxon>
        <taxon>Panagrolaimus</taxon>
    </lineage>
</organism>
<proteinExistence type="predicted"/>
<sequence>MNVYNQTLNVPLQRTGLGDAEYATFIDLLVRPIIDDFEPDLILVSCGYDATFGDREGEMKVTPAGYGHIIGTLASLKIPLVVLLEGGYFLDAIPEDSFHTVKALIDREPSKLPLGFPLLDFQHLEFYWINLRN</sequence>
<evidence type="ECO:0000313" key="1">
    <source>
        <dbReference type="Proteomes" id="UP000887579"/>
    </source>
</evidence>
<evidence type="ECO:0000313" key="2">
    <source>
        <dbReference type="WBParaSite" id="ES5_v2.g24249.t1"/>
    </source>
</evidence>
<protein>
    <submittedName>
        <fullName evidence="2">Histone deacetylase domain-containing protein</fullName>
    </submittedName>
</protein>
<reference evidence="2" key="1">
    <citation type="submission" date="2022-11" db="UniProtKB">
        <authorList>
            <consortium name="WormBaseParasite"/>
        </authorList>
    </citation>
    <scope>IDENTIFICATION</scope>
</reference>